<protein>
    <submittedName>
        <fullName evidence="1">Uncharacterized protein</fullName>
    </submittedName>
</protein>
<dbReference type="Proteomes" id="UP000275408">
    <property type="component" value="Unassembled WGS sequence"/>
</dbReference>
<accession>A0A3M6U5A3</accession>
<comment type="caution">
    <text evidence="1">The sequence shown here is derived from an EMBL/GenBank/DDBJ whole genome shotgun (WGS) entry which is preliminary data.</text>
</comment>
<name>A0A3M6U5A3_POCDA</name>
<reference evidence="1 2" key="1">
    <citation type="journal article" date="2018" name="Sci. Rep.">
        <title>Comparative analysis of the Pocillopora damicornis genome highlights role of immune system in coral evolution.</title>
        <authorList>
            <person name="Cunning R."/>
            <person name="Bay R.A."/>
            <person name="Gillette P."/>
            <person name="Baker A.C."/>
            <person name="Traylor-Knowles N."/>
        </authorList>
    </citation>
    <scope>NUCLEOTIDE SEQUENCE [LARGE SCALE GENOMIC DNA]</scope>
    <source>
        <strain evidence="1">RSMAS</strain>
        <tissue evidence="1">Whole animal</tissue>
    </source>
</reference>
<evidence type="ECO:0000313" key="1">
    <source>
        <dbReference type="EMBL" id="RMX48853.1"/>
    </source>
</evidence>
<gene>
    <name evidence="1" type="ORF">pdam_00013020</name>
</gene>
<sequence length="76" mass="8593">MIYVGGMALALGSAASRFVEHKMERKLLGIWYGPKVHQADLLFLPHNRPPRGKKVYKYALTVFDVASRFKAAEPFT</sequence>
<dbReference type="EMBL" id="RCHS01002224">
    <property type="protein sequence ID" value="RMX48853.1"/>
    <property type="molecule type" value="Genomic_DNA"/>
</dbReference>
<proteinExistence type="predicted"/>
<evidence type="ECO:0000313" key="2">
    <source>
        <dbReference type="Proteomes" id="UP000275408"/>
    </source>
</evidence>
<keyword evidence="2" id="KW-1185">Reference proteome</keyword>
<organism evidence="1 2">
    <name type="scientific">Pocillopora damicornis</name>
    <name type="common">Cauliflower coral</name>
    <name type="synonym">Millepora damicornis</name>
    <dbReference type="NCBI Taxonomy" id="46731"/>
    <lineage>
        <taxon>Eukaryota</taxon>
        <taxon>Metazoa</taxon>
        <taxon>Cnidaria</taxon>
        <taxon>Anthozoa</taxon>
        <taxon>Hexacorallia</taxon>
        <taxon>Scleractinia</taxon>
        <taxon>Astrocoeniina</taxon>
        <taxon>Pocilloporidae</taxon>
        <taxon>Pocillopora</taxon>
    </lineage>
</organism>
<dbReference type="AlphaFoldDB" id="A0A3M6U5A3"/>